<gene>
    <name evidence="2" type="ORF">M427DRAFT_34999</name>
</gene>
<dbReference type="Pfam" id="PF25115">
    <property type="entry name" value="Agd3_CE"/>
    <property type="match status" value="1"/>
</dbReference>
<feature type="non-terminal residue" evidence="2">
    <location>
        <position position="1"/>
    </location>
</feature>
<dbReference type="GO" id="GO:0009277">
    <property type="term" value="C:fungal-type cell wall"/>
    <property type="evidence" value="ECO:0007669"/>
    <property type="project" value="TreeGrafter"/>
</dbReference>
<accession>A0A139A5N9</accession>
<dbReference type="Proteomes" id="UP000070544">
    <property type="component" value="Unassembled WGS sequence"/>
</dbReference>
<dbReference type="GO" id="GO:0005975">
    <property type="term" value="P:carbohydrate metabolic process"/>
    <property type="evidence" value="ECO:0007669"/>
    <property type="project" value="InterPro"/>
</dbReference>
<dbReference type="STRING" id="1344416.A0A139A5N9"/>
<feature type="domain" description="Agd3 deacetylase" evidence="1">
    <location>
        <begin position="42"/>
        <end position="397"/>
    </location>
</feature>
<name>A0A139A5N9_GONPJ</name>
<dbReference type="GO" id="GO:0005199">
    <property type="term" value="F:structural constituent of cell wall"/>
    <property type="evidence" value="ECO:0007669"/>
    <property type="project" value="TreeGrafter"/>
</dbReference>
<evidence type="ECO:0000259" key="1">
    <source>
        <dbReference type="Pfam" id="PF25115"/>
    </source>
</evidence>
<dbReference type="InterPro" id="IPR050788">
    <property type="entry name" value="Yeast_SRP1/TIP1_CWP"/>
</dbReference>
<dbReference type="AlphaFoldDB" id="A0A139A5N9"/>
<sequence>SLDEDTNTDAPPLRSPTSLLLNHVWIAWGTRGVFQGNRRVVLQCQVDDVLLGTENYFDANKIFRIRAEDLQQIYAWQDDLNTRLPAGSAFKLEFAFNGNGILENASSPLLINVNTESTVALDYKKVPGTGTNRWPASFSTAWTGLTADPLFAFLTASQANQNRVNWVTHTFTHENLDDATTYDVTCEIQTNVKMAQQLGLVGKAWWSPNSIVTPQISGLFNGDTLAALTAQGLTTAVGDNSRANLVPADKYQFWRSNTSTSNYNGYTVIPRSPTEVYYTSDTVDQNVQIYNTIYGTQLGTSTWAQILERENARVIPMLLGFRHDPHMFHQANLRNIDQPSVTIGSKTGRLSILQQWVENVLAKYTSLVSWPVQSMRMDDLAVLYRDRLARETCSISTSFTVTSSVLTTISISTVNACKVGVTLPLGSIPSGTGPWTTEKIGNEPMTVWVNMAAGSTASIPLTGGVAWA</sequence>
<dbReference type="SUPFAM" id="SSF88713">
    <property type="entry name" value="Glycoside hydrolase/deacetylase"/>
    <property type="match status" value="1"/>
</dbReference>
<dbReference type="GO" id="GO:0000324">
    <property type="term" value="C:fungal-type vacuole"/>
    <property type="evidence" value="ECO:0007669"/>
    <property type="project" value="TreeGrafter"/>
</dbReference>
<protein>
    <recommendedName>
        <fullName evidence="1">Agd3 deacetylase domain-containing protein</fullName>
    </recommendedName>
</protein>
<dbReference type="InterPro" id="IPR056826">
    <property type="entry name" value="Agd3_CE"/>
</dbReference>
<evidence type="ECO:0000313" key="2">
    <source>
        <dbReference type="EMBL" id="KXS12096.1"/>
    </source>
</evidence>
<organism evidence="2 3">
    <name type="scientific">Gonapodya prolifera (strain JEL478)</name>
    <name type="common">Monoblepharis prolifera</name>
    <dbReference type="NCBI Taxonomy" id="1344416"/>
    <lineage>
        <taxon>Eukaryota</taxon>
        <taxon>Fungi</taxon>
        <taxon>Fungi incertae sedis</taxon>
        <taxon>Chytridiomycota</taxon>
        <taxon>Chytridiomycota incertae sedis</taxon>
        <taxon>Monoblepharidomycetes</taxon>
        <taxon>Monoblepharidales</taxon>
        <taxon>Gonapodyaceae</taxon>
        <taxon>Gonapodya</taxon>
    </lineage>
</organism>
<dbReference type="OrthoDB" id="5151256at2759"/>
<proteinExistence type="predicted"/>
<dbReference type="InterPro" id="IPR011330">
    <property type="entry name" value="Glyco_hydro/deAcase_b/a-brl"/>
</dbReference>
<evidence type="ECO:0000313" key="3">
    <source>
        <dbReference type="Proteomes" id="UP000070544"/>
    </source>
</evidence>
<dbReference type="GO" id="GO:0031505">
    <property type="term" value="P:fungal-type cell wall organization"/>
    <property type="evidence" value="ECO:0007669"/>
    <property type="project" value="TreeGrafter"/>
</dbReference>
<reference evidence="2 3" key="1">
    <citation type="journal article" date="2015" name="Genome Biol. Evol.">
        <title>Phylogenomic analyses indicate that early fungi evolved digesting cell walls of algal ancestors of land plants.</title>
        <authorList>
            <person name="Chang Y."/>
            <person name="Wang S."/>
            <person name="Sekimoto S."/>
            <person name="Aerts A.L."/>
            <person name="Choi C."/>
            <person name="Clum A."/>
            <person name="LaButti K.M."/>
            <person name="Lindquist E.A."/>
            <person name="Yee Ngan C."/>
            <person name="Ohm R.A."/>
            <person name="Salamov A.A."/>
            <person name="Grigoriev I.V."/>
            <person name="Spatafora J.W."/>
            <person name="Berbee M.L."/>
        </authorList>
    </citation>
    <scope>NUCLEOTIDE SEQUENCE [LARGE SCALE GENOMIC DNA]</scope>
    <source>
        <strain evidence="2 3">JEL478</strain>
    </source>
</reference>
<keyword evidence="3" id="KW-1185">Reference proteome</keyword>
<dbReference type="EMBL" id="KQ965791">
    <property type="protein sequence ID" value="KXS12096.1"/>
    <property type="molecule type" value="Genomic_DNA"/>
</dbReference>
<dbReference type="PANTHER" id="PTHR31002">
    <property type="entry name" value="SERIPAUPERIN"/>
    <property type="match status" value="1"/>
</dbReference>
<dbReference type="PANTHER" id="PTHR31002:SF34">
    <property type="entry name" value="CELL WALL PROTEIN CWP1-RELATED"/>
    <property type="match status" value="1"/>
</dbReference>
<dbReference type="OMA" id="LETHATW"/>